<evidence type="ECO:0000256" key="1">
    <source>
        <dbReference type="SAM" id="Coils"/>
    </source>
</evidence>
<organism evidence="2 3">
    <name type="scientific">Symbiodinium necroappetens</name>
    <dbReference type="NCBI Taxonomy" id="1628268"/>
    <lineage>
        <taxon>Eukaryota</taxon>
        <taxon>Sar</taxon>
        <taxon>Alveolata</taxon>
        <taxon>Dinophyceae</taxon>
        <taxon>Suessiales</taxon>
        <taxon>Symbiodiniaceae</taxon>
        <taxon>Symbiodinium</taxon>
    </lineage>
</organism>
<keyword evidence="1" id="KW-0175">Coiled coil</keyword>
<name>A0A812SWI5_9DINO</name>
<evidence type="ECO:0000313" key="2">
    <source>
        <dbReference type="EMBL" id="CAE7495989.1"/>
    </source>
</evidence>
<keyword evidence="3" id="KW-1185">Reference proteome</keyword>
<dbReference type="OrthoDB" id="445724at2759"/>
<dbReference type="EMBL" id="CAJNJA010022577">
    <property type="protein sequence ID" value="CAE7495989.1"/>
    <property type="molecule type" value="Genomic_DNA"/>
</dbReference>
<evidence type="ECO:0000313" key="3">
    <source>
        <dbReference type="Proteomes" id="UP000601435"/>
    </source>
</evidence>
<protein>
    <submittedName>
        <fullName evidence="2">Uncharacterized protein</fullName>
    </submittedName>
</protein>
<proteinExistence type="predicted"/>
<feature type="coiled-coil region" evidence="1">
    <location>
        <begin position="76"/>
        <end position="131"/>
    </location>
</feature>
<reference evidence="2" key="1">
    <citation type="submission" date="2021-02" db="EMBL/GenBank/DDBJ databases">
        <authorList>
            <person name="Dougan E. K."/>
            <person name="Rhodes N."/>
            <person name="Thang M."/>
            <person name="Chan C."/>
        </authorList>
    </citation>
    <scope>NUCLEOTIDE SEQUENCE</scope>
</reference>
<dbReference type="Proteomes" id="UP000601435">
    <property type="component" value="Unassembled WGS sequence"/>
</dbReference>
<sequence length="232" mass="25065">MGKRGAAPAGPAWKKQRGATVRSKINTVIAALRDTNLESEATEISRKMLAEGAVAALSQMVEDRHPMQTRVGDFIKETLEDIAARLQGKVDDAKKSVSTMESELEVQKAQLQAATDELAEAKEKVTKKAEQTTAAKKALGECEQADAMIARDQAGTNRRQGQLTKEQSKFTDIRDNLLQVLIDDGINANGSAKESKKACDKLLKQITNLGAESALLAAAPAVLLKKPEERAR</sequence>
<comment type="caution">
    <text evidence="2">The sequence shown here is derived from an EMBL/GenBank/DDBJ whole genome shotgun (WGS) entry which is preliminary data.</text>
</comment>
<accession>A0A812SWI5</accession>
<dbReference type="AlphaFoldDB" id="A0A812SWI5"/>
<gene>
    <name evidence="2" type="ORF">SNEC2469_LOCUS14112</name>
</gene>
<feature type="non-terminal residue" evidence="2">
    <location>
        <position position="1"/>
    </location>
</feature>